<comment type="caution">
    <text evidence="1">The sequence shown here is derived from an EMBL/GenBank/DDBJ whole genome shotgun (WGS) entry which is preliminary data.</text>
</comment>
<gene>
    <name evidence="1" type="ORF">GCM10010439_41850</name>
</gene>
<dbReference type="EMBL" id="BAAATZ010000017">
    <property type="protein sequence ID" value="GAA2729954.1"/>
    <property type="molecule type" value="Genomic_DNA"/>
</dbReference>
<keyword evidence="2" id="KW-1185">Reference proteome</keyword>
<evidence type="ECO:0000313" key="1">
    <source>
        <dbReference type="EMBL" id="GAA2729954.1"/>
    </source>
</evidence>
<dbReference type="Proteomes" id="UP001501842">
    <property type="component" value="Unassembled WGS sequence"/>
</dbReference>
<protein>
    <recommendedName>
        <fullName evidence="3">Plectin</fullName>
    </recommendedName>
</protein>
<evidence type="ECO:0000313" key="2">
    <source>
        <dbReference type="Proteomes" id="UP001501842"/>
    </source>
</evidence>
<reference evidence="2" key="1">
    <citation type="journal article" date="2019" name="Int. J. Syst. Evol. Microbiol.">
        <title>The Global Catalogue of Microorganisms (GCM) 10K type strain sequencing project: providing services to taxonomists for standard genome sequencing and annotation.</title>
        <authorList>
            <consortium name="The Broad Institute Genomics Platform"/>
            <consortium name="The Broad Institute Genome Sequencing Center for Infectious Disease"/>
            <person name="Wu L."/>
            <person name="Ma J."/>
        </authorList>
    </citation>
    <scope>NUCLEOTIDE SEQUENCE [LARGE SCALE GENOMIC DNA]</scope>
    <source>
        <strain evidence="2">JCM 8201</strain>
    </source>
</reference>
<dbReference type="RefSeq" id="WP_344452255.1">
    <property type="nucleotide sequence ID" value="NZ_BAAATZ010000017.1"/>
</dbReference>
<proteinExistence type="predicted"/>
<sequence length="129" mass="14242">MVFGRRISPEVAAQFADDREFAANYPDRIAAVGRAEGALREAQAERRDASEVRVLHGELEAALSEAIAAAEAAERVAMGTRAYGSTRAAEIFRRKAKAKPSVRPYSDELDRLRTAREAHKLSFRALTRV</sequence>
<name>A0ABP6GRN7_9ACTN</name>
<organism evidence="1 2">
    <name type="scientific">Actinocorallia aurantiaca</name>
    <dbReference type="NCBI Taxonomy" id="46204"/>
    <lineage>
        <taxon>Bacteria</taxon>
        <taxon>Bacillati</taxon>
        <taxon>Actinomycetota</taxon>
        <taxon>Actinomycetes</taxon>
        <taxon>Streptosporangiales</taxon>
        <taxon>Thermomonosporaceae</taxon>
        <taxon>Actinocorallia</taxon>
    </lineage>
</organism>
<accession>A0ABP6GRN7</accession>
<evidence type="ECO:0008006" key="3">
    <source>
        <dbReference type="Google" id="ProtNLM"/>
    </source>
</evidence>